<organism evidence="2 3">
    <name type="scientific">Petrolisthes cinctipes</name>
    <name type="common">Flat porcelain crab</name>
    <dbReference type="NCBI Taxonomy" id="88211"/>
    <lineage>
        <taxon>Eukaryota</taxon>
        <taxon>Metazoa</taxon>
        <taxon>Ecdysozoa</taxon>
        <taxon>Arthropoda</taxon>
        <taxon>Crustacea</taxon>
        <taxon>Multicrustacea</taxon>
        <taxon>Malacostraca</taxon>
        <taxon>Eumalacostraca</taxon>
        <taxon>Eucarida</taxon>
        <taxon>Decapoda</taxon>
        <taxon>Pleocyemata</taxon>
        <taxon>Anomura</taxon>
        <taxon>Galatheoidea</taxon>
        <taxon>Porcellanidae</taxon>
        <taxon>Petrolisthes</taxon>
    </lineage>
</organism>
<evidence type="ECO:0000313" key="3">
    <source>
        <dbReference type="Proteomes" id="UP001286313"/>
    </source>
</evidence>
<gene>
    <name evidence="2" type="ORF">Pcinc_027439</name>
</gene>
<dbReference type="EMBL" id="JAWQEG010003279">
    <property type="protein sequence ID" value="KAK3867077.1"/>
    <property type="molecule type" value="Genomic_DNA"/>
</dbReference>
<reference evidence="2" key="1">
    <citation type="submission" date="2023-10" db="EMBL/GenBank/DDBJ databases">
        <title>Genome assemblies of two species of porcelain crab, Petrolisthes cinctipes and Petrolisthes manimaculis (Anomura: Porcellanidae).</title>
        <authorList>
            <person name="Angst P."/>
        </authorList>
    </citation>
    <scope>NUCLEOTIDE SEQUENCE</scope>
    <source>
        <strain evidence="2">PB745_01</strain>
        <tissue evidence="2">Gill</tissue>
    </source>
</reference>
<feature type="region of interest" description="Disordered" evidence="1">
    <location>
        <begin position="101"/>
        <end position="127"/>
    </location>
</feature>
<dbReference type="Proteomes" id="UP001286313">
    <property type="component" value="Unassembled WGS sequence"/>
</dbReference>
<accession>A0AAE1F5C4</accession>
<evidence type="ECO:0000256" key="1">
    <source>
        <dbReference type="SAM" id="MobiDB-lite"/>
    </source>
</evidence>
<sequence>MYNFGVYYTSHHDPTIAAVCTTYFKAVLLYLSITEESILYLELSYFRRISNELIMRWTAAVGEALLANKGHSLTWQYCRRCPTLPPHSITRNSTMIRTFDETTPPTQPPLTEPQLLKRPHSRGGGARGAANYHTIVDRVFCSPGFTGEKRLTNRSMFPTVLC</sequence>
<dbReference type="AlphaFoldDB" id="A0AAE1F5C4"/>
<name>A0AAE1F5C4_PETCI</name>
<protein>
    <submittedName>
        <fullName evidence="2">Uncharacterized protein</fullName>
    </submittedName>
</protein>
<keyword evidence="3" id="KW-1185">Reference proteome</keyword>
<evidence type="ECO:0000313" key="2">
    <source>
        <dbReference type="EMBL" id="KAK3867077.1"/>
    </source>
</evidence>
<comment type="caution">
    <text evidence="2">The sequence shown here is derived from an EMBL/GenBank/DDBJ whole genome shotgun (WGS) entry which is preliminary data.</text>
</comment>
<proteinExistence type="predicted"/>